<dbReference type="GO" id="GO:0043856">
    <property type="term" value="F:anti-sigma factor antagonist activity"/>
    <property type="evidence" value="ECO:0007669"/>
    <property type="project" value="InterPro"/>
</dbReference>
<dbReference type="InterPro" id="IPR058548">
    <property type="entry name" value="MlaB-like_STAS"/>
</dbReference>
<dbReference type="Proteomes" id="UP000466517">
    <property type="component" value="Chromosome"/>
</dbReference>
<dbReference type="SUPFAM" id="SSF52091">
    <property type="entry name" value="SpoIIaa-like"/>
    <property type="match status" value="1"/>
</dbReference>
<feature type="domain" description="STAS" evidence="3">
    <location>
        <begin position="12"/>
        <end position="121"/>
    </location>
</feature>
<evidence type="ECO:0000313" key="5">
    <source>
        <dbReference type="Proteomes" id="UP000466517"/>
    </source>
</evidence>
<dbReference type="InterPro" id="IPR003658">
    <property type="entry name" value="Anti-sigma_ant"/>
</dbReference>
<evidence type="ECO:0000256" key="1">
    <source>
        <dbReference type="ARBA" id="ARBA00009013"/>
    </source>
</evidence>
<gene>
    <name evidence="4" type="primary">rsfB_3</name>
    <name evidence="4" type="ORF">MMAD_35630</name>
</gene>
<name>A0A7I7XJA5_9MYCO</name>
<keyword evidence="5" id="KW-1185">Reference proteome</keyword>
<organism evidence="4 5">
    <name type="scientific">Mycolicibacterium madagascariense</name>
    <dbReference type="NCBI Taxonomy" id="212765"/>
    <lineage>
        <taxon>Bacteria</taxon>
        <taxon>Bacillati</taxon>
        <taxon>Actinomycetota</taxon>
        <taxon>Actinomycetes</taxon>
        <taxon>Mycobacteriales</taxon>
        <taxon>Mycobacteriaceae</taxon>
        <taxon>Mycolicibacterium</taxon>
    </lineage>
</organism>
<protein>
    <recommendedName>
        <fullName evidence="2">Anti-sigma factor antagonist</fullName>
    </recommendedName>
</protein>
<evidence type="ECO:0000256" key="2">
    <source>
        <dbReference type="RuleBase" id="RU003749"/>
    </source>
</evidence>
<evidence type="ECO:0000259" key="3">
    <source>
        <dbReference type="PROSITE" id="PS50801"/>
    </source>
</evidence>
<dbReference type="KEGG" id="mmag:MMAD_35630"/>
<sequence>MDDSAAAPGPNLDVQPSTKAGIRILTVRGALDLSTAPVLSAAIADSLHDPYTAIVVDLSELEFLASAGMTVLLEGHGAAGDVGKELGVVADGPGTSRPITMMGVDQVVPLYASLDAALTDLR</sequence>
<dbReference type="PANTHER" id="PTHR33495">
    <property type="entry name" value="ANTI-SIGMA FACTOR ANTAGONIST TM_1081-RELATED-RELATED"/>
    <property type="match status" value="1"/>
</dbReference>
<reference evidence="4 5" key="1">
    <citation type="journal article" date="2019" name="Emerg. Microbes Infect.">
        <title>Comprehensive subspecies identification of 175 nontuberculous mycobacteria species based on 7547 genomic profiles.</title>
        <authorList>
            <person name="Matsumoto Y."/>
            <person name="Kinjo T."/>
            <person name="Motooka D."/>
            <person name="Nabeya D."/>
            <person name="Jung N."/>
            <person name="Uechi K."/>
            <person name="Horii T."/>
            <person name="Iida T."/>
            <person name="Fujita J."/>
            <person name="Nakamura S."/>
        </authorList>
    </citation>
    <scope>NUCLEOTIDE SEQUENCE [LARGE SCALE GENOMIC DNA]</scope>
    <source>
        <strain evidence="4 5">JCM 13574</strain>
    </source>
</reference>
<dbReference type="RefSeq" id="WP_246240809.1">
    <property type="nucleotide sequence ID" value="NZ_AP022610.1"/>
</dbReference>
<accession>A0A7I7XJA5</accession>
<dbReference type="PANTHER" id="PTHR33495:SF13">
    <property type="entry name" value="ANTI-SIGMA-F FACTOR ANTAGONIST RSFB"/>
    <property type="match status" value="1"/>
</dbReference>
<dbReference type="CDD" id="cd07043">
    <property type="entry name" value="STAS_anti-anti-sigma_factors"/>
    <property type="match status" value="1"/>
</dbReference>
<evidence type="ECO:0000313" key="4">
    <source>
        <dbReference type="EMBL" id="BBZ29268.1"/>
    </source>
</evidence>
<dbReference type="NCBIfam" id="TIGR00377">
    <property type="entry name" value="ant_ant_sig"/>
    <property type="match status" value="1"/>
</dbReference>
<dbReference type="InterPro" id="IPR002645">
    <property type="entry name" value="STAS_dom"/>
</dbReference>
<dbReference type="InterPro" id="IPR036513">
    <property type="entry name" value="STAS_dom_sf"/>
</dbReference>
<comment type="similarity">
    <text evidence="1 2">Belongs to the anti-sigma-factor antagonist family.</text>
</comment>
<dbReference type="PROSITE" id="PS50801">
    <property type="entry name" value="STAS"/>
    <property type="match status" value="1"/>
</dbReference>
<dbReference type="EMBL" id="AP022610">
    <property type="protein sequence ID" value="BBZ29268.1"/>
    <property type="molecule type" value="Genomic_DNA"/>
</dbReference>
<dbReference type="Pfam" id="PF13466">
    <property type="entry name" value="STAS_2"/>
    <property type="match status" value="1"/>
</dbReference>
<dbReference type="Gene3D" id="3.30.750.24">
    <property type="entry name" value="STAS domain"/>
    <property type="match status" value="1"/>
</dbReference>
<proteinExistence type="inferred from homology"/>
<dbReference type="AlphaFoldDB" id="A0A7I7XJA5"/>